<dbReference type="InterPro" id="IPR043128">
    <property type="entry name" value="Rev_trsase/Diguanyl_cyclase"/>
</dbReference>
<gene>
    <name evidence="9" type="ORF">PMACD_LOCUS12835</name>
</gene>
<dbReference type="OrthoDB" id="420169at2759"/>
<keyword evidence="1" id="KW-0645">Protease</keyword>
<dbReference type="Gene3D" id="3.30.70.270">
    <property type="match status" value="1"/>
</dbReference>
<keyword evidence="2" id="KW-0808">Transferase</keyword>
<keyword evidence="10" id="KW-1185">Reference proteome</keyword>
<evidence type="ECO:0000256" key="7">
    <source>
        <dbReference type="ARBA" id="ARBA00022918"/>
    </source>
</evidence>
<dbReference type="CDD" id="cd01647">
    <property type="entry name" value="RT_LTR"/>
    <property type="match status" value="1"/>
</dbReference>
<keyword evidence="5" id="KW-0255">Endonuclease</keyword>
<dbReference type="Gene3D" id="3.10.10.10">
    <property type="entry name" value="HIV Type 1 Reverse Transcriptase, subunit A, domain 1"/>
    <property type="match status" value="1"/>
</dbReference>
<dbReference type="PANTHER" id="PTHR24559:SF435">
    <property type="entry name" value="RIBONUCLEASE H"/>
    <property type="match status" value="1"/>
</dbReference>
<evidence type="ECO:0000259" key="8">
    <source>
        <dbReference type="Pfam" id="PF00078"/>
    </source>
</evidence>
<reference evidence="9" key="1">
    <citation type="submission" date="2021-02" db="EMBL/GenBank/DDBJ databases">
        <authorList>
            <person name="Steward A R."/>
        </authorList>
    </citation>
    <scope>NUCLEOTIDE SEQUENCE</scope>
</reference>
<evidence type="ECO:0000313" key="10">
    <source>
        <dbReference type="Proteomes" id="UP000663880"/>
    </source>
</evidence>
<dbReference type="GO" id="GO:0006508">
    <property type="term" value="P:proteolysis"/>
    <property type="evidence" value="ECO:0007669"/>
    <property type="project" value="UniProtKB-KW"/>
</dbReference>
<dbReference type="InterPro" id="IPR000477">
    <property type="entry name" value="RT_dom"/>
</dbReference>
<dbReference type="SUPFAM" id="SSF56672">
    <property type="entry name" value="DNA/RNA polymerases"/>
    <property type="match status" value="1"/>
</dbReference>
<dbReference type="GO" id="GO:0003964">
    <property type="term" value="F:RNA-directed DNA polymerase activity"/>
    <property type="evidence" value="ECO:0007669"/>
    <property type="project" value="UniProtKB-KW"/>
</dbReference>
<evidence type="ECO:0000256" key="2">
    <source>
        <dbReference type="ARBA" id="ARBA00022679"/>
    </source>
</evidence>
<keyword evidence="6" id="KW-0378">Hydrolase</keyword>
<dbReference type="Proteomes" id="UP000663880">
    <property type="component" value="Unassembled WGS sequence"/>
</dbReference>
<evidence type="ECO:0000313" key="9">
    <source>
        <dbReference type="EMBL" id="CAF4918803.1"/>
    </source>
</evidence>
<dbReference type="InterPro" id="IPR043502">
    <property type="entry name" value="DNA/RNA_pol_sf"/>
</dbReference>
<dbReference type="EMBL" id="CAJOBZ010000052">
    <property type="protein sequence ID" value="CAF4918803.1"/>
    <property type="molecule type" value="Genomic_DNA"/>
</dbReference>
<dbReference type="InterPro" id="IPR053134">
    <property type="entry name" value="RNA-dir_DNA_polymerase"/>
</dbReference>
<comment type="caution">
    <text evidence="9">The sequence shown here is derived from an EMBL/GenBank/DDBJ whole genome shotgun (WGS) entry which is preliminary data.</text>
</comment>
<protein>
    <recommendedName>
        <fullName evidence="8">Reverse transcriptase domain-containing protein</fullName>
    </recommendedName>
</protein>
<name>A0A821W640_9NEOP</name>
<evidence type="ECO:0000256" key="3">
    <source>
        <dbReference type="ARBA" id="ARBA00022695"/>
    </source>
</evidence>
<sequence length="164" mass="18850">MLSQYIIKPSTSPWSFPIWIVPKKLDSLGETKWRIVIDYRKLNDITVGESYPIPQINEILDQLGQSKYFTTLDLCSGFHQISISEKDTPKTAFTVPQGHFEFKRMPFGLKNTPATFQRLMNTALAGLQDFEHNNWMCTLPCVSVERKYKQQPYATEDASAKPNN</sequence>
<dbReference type="FunFam" id="3.10.10.10:FF:000007">
    <property type="entry name" value="Retrovirus-related Pol polyprotein from transposon 17.6-like Protein"/>
    <property type="match status" value="1"/>
</dbReference>
<keyword evidence="7" id="KW-0695">RNA-directed DNA polymerase</keyword>
<keyword evidence="3" id="KW-0548">Nucleotidyltransferase</keyword>
<dbReference type="AlphaFoldDB" id="A0A821W640"/>
<dbReference type="GO" id="GO:0008233">
    <property type="term" value="F:peptidase activity"/>
    <property type="evidence" value="ECO:0007669"/>
    <property type="project" value="UniProtKB-KW"/>
</dbReference>
<dbReference type="PANTHER" id="PTHR24559">
    <property type="entry name" value="TRANSPOSON TY3-I GAG-POL POLYPROTEIN"/>
    <property type="match status" value="1"/>
</dbReference>
<feature type="domain" description="Reverse transcriptase" evidence="8">
    <location>
        <begin position="23"/>
        <end position="129"/>
    </location>
</feature>
<dbReference type="GO" id="GO:0004519">
    <property type="term" value="F:endonuclease activity"/>
    <property type="evidence" value="ECO:0007669"/>
    <property type="project" value="UniProtKB-KW"/>
</dbReference>
<evidence type="ECO:0000256" key="6">
    <source>
        <dbReference type="ARBA" id="ARBA00022801"/>
    </source>
</evidence>
<organism evidence="9 10">
    <name type="scientific">Pieris macdunnoughi</name>
    <dbReference type="NCBI Taxonomy" id="345717"/>
    <lineage>
        <taxon>Eukaryota</taxon>
        <taxon>Metazoa</taxon>
        <taxon>Ecdysozoa</taxon>
        <taxon>Arthropoda</taxon>
        <taxon>Hexapoda</taxon>
        <taxon>Insecta</taxon>
        <taxon>Pterygota</taxon>
        <taxon>Neoptera</taxon>
        <taxon>Endopterygota</taxon>
        <taxon>Lepidoptera</taxon>
        <taxon>Glossata</taxon>
        <taxon>Ditrysia</taxon>
        <taxon>Papilionoidea</taxon>
        <taxon>Pieridae</taxon>
        <taxon>Pierinae</taxon>
        <taxon>Pieris</taxon>
    </lineage>
</organism>
<proteinExistence type="predicted"/>
<evidence type="ECO:0000256" key="5">
    <source>
        <dbReference type="ARBA" id="ARBA00022759"/>
    </source>
</evidence>
<evidence type="ECO:0000256" key="4">
    <source>
        <dbReference type="ARBA" id="ARBA00022722"/>
    </source>
</evidence>
<accession>A0A821W640</accession>
<dbReference type="Pfam" id="PF00078">
    <property type="entry name" value="RVT_1"/>
    <property type="match status" value="1"/>
</dbReference>
<evidence type="ECO:0000256" key="1">
    <source>
        <dbReference type="ARBA" id="ARBA00022670"/>
    </source>
</evidence>
<keyword evidence="4" id="KW-0540">Nuclease</keyword>